<dbReference type="HOGENOM" id="CLU_039613_0_0_5"/>
<dbReference type="InterPro" id="IPR005119">
    <property type="entry name" value="LysR_subst-bd"/>
</dbReference>
<dbReference type="InterPro" id="IPR036390">
    <property type="entry name" value="WH_DNA-bd_sf"/>
</dbReference>
<gene>
    <name evidence="6" type="ORF">OA238_c21060</name>
</gene>
<dbReference type="AlphaFoldDB" id="M9RP29"/>
<dbReference type="KEGG" id="oar:OA238_c21060"/>
<dbReference type="SUPFAM" id="SSF46785">
    <property type="entry name" value="Winged helix' DNA-binding domain"/>
    <property type="match status" value="1"/>
</dbReference>
<evidence type="ECO:0000256" key="1">
    <source>
        <dbReference type="ARBA" id="ARBA00009437"/>
    </source>
</evidence>
<dbReference type="EMBL" id="CP003742">
    <property type="protein sequence ID" value="AGI72196.1"/>
    <property type="molecule type" value="Genomic_DNA"/>
</dbReference>
<proteinExistence type="inferred from homology"/>
<keyword evidence="7" id="KW-1185">Reference proteome</keyword>
<dbReference type="InterPro" id="IPR000847">
    <property type="entry name" value="LysR_HTH_N"/>
</dbReference>
<accession>M9RP29</accession>
<evidence type="ECO:0000256" key="4">
    <source>
        <dbReference type="ARBA" id="ARBA00023163"/>
    </source>
</evidence>
<dbReference type="PROSITE" id="PS50931">
    <property type="entry name" value="HTH_LYSR"/>
    <property type="match status" value="1"/>
</dbReference>
<sequence>MLSSVLSKADLHLLHVFTVVTEARGFSAAQVDLNVSTSTISRQISDLETRLGMRLCNRGRGGFQMTDQGNLVYEAAQKLFLSLEDFGKTVTGVRENIVGHLSLGVIDNWISNGTSAMVQALSAFTKVAPDVSLEIHTLAPDDLELGILDQKISFGIGVFHAHKPGISYEKISEEYVDLYCSPGNSLFDCRDPKRVREKMADALLAKRSYLNEVKVAPMMRGIRSNAEAHQVEGIATLILTGHYIGYLPRSFAESMVSEGRLQAVAGSELALPVSIELINKRGQVRSLAELTFIDCLINKG</sequence>
<dbReference type="Gene3D" id="3.40.190.290">
    <property type="match status" value="1"/>
</dbReference>
<keyword evidence="2" id="KW-0805">Transcription regulation</keyword>
<dbReference type="InterPro" id="IPR036388">
    <property type="entry name" value="WH-like_DNA-bd_sf"/>
</dbReference>
<evidence type="ECO:0000313" key="6">
    <source>
        <dbReference type="EMBL" id="AGI72196.1"/>
    </source>
</evidence>
<dbReference type="eggNOG" id="COG0583">
    <property type="taxonomic scope" value="Bacteria"/>
</dbReference>
<dbReference type="Gene3D" id="1.10.10.10">
    <property type="entry name" value="Winged helix-like DNA-binding domain superfamily/Winged helix DNA-binding domain"/>
    <property type="match status" value="1"/>
</dbReference>
<evidence type="ECO:0000259" key="5">
    <source>
        <dbReference type="PROSITE" id="PS50931"/>
    </source>
</evidence>
<comment type="similarity">
    <text evidence="1">Belongs to the LysR transcriptional regulatory family.</text>
</comment>
<dbReference type="Pfam" id="PF03466">
    <property type="entry name" value="LysR_substrate"/>
    <property type="match status" value="1"/>
</dbReference>
<dbReference type="SUPFAM" id="SSF53850">
    <property type="entry name" value="Periplasmic binding protein-like II"/>
    <property type="match status" value="1"/>
</dbReference>
<dbReference type="PANTHER" id="PTHR30126">
    <property type="entry name" value="HTH-TYPE TRANSCRIPTIONAL REGULATOR"/>
    <property type="match status" value="1"/>
</dbReference>
<reference evidence="6 7" key="1">
    <citation type="journal article" date="2013" name="PLoS ONE">
        <title>Poles Apart: Arctic and Antarctic Octadecabacter strains Share High Genome Plasticity and a New Type of Xanthorhodopsin.</title>
        <authorList>
            <person name="Vollmers J."/>
            <person name="Voget S."/>
            <person name="Dietrich S."/>
            <person name="Gollnow K."/>
            <person name="Smits M."/>
            <person name="Meyer K."/>
            <person name="Brinkhoff T."/>
            <person name="Simon M."/>
            <person name="Daniel R."/>
        </authorList>
    </citation>
    <scope>NUCLEOTIDE SEQUENCE [LARGE SCALE GENOMIC DNA]</scope>
    <source>
        <strain evidence="6 7">238</strain>
    </source>
</reference>
<dbReference type="Pfam" id="PF00126">
    <property type="entry name" value="HTH_1"/>
    <property type="match status" value="1"/>
</dbReference>
<dbReference type="CDD" id="cd05466">
    <property type="entry name" value="PBP2_LTTR_substrate"/>
    <property type="match status" value="1"/>
</dbReference>
<feature type="domain" description="HTH lysR-type" evidence="5">
    <location>
        <begin position="10"/>
        <end position="66"/>
    </location>
</feature>
<dbReference type="GO" id="GO:0003700">
    <property type="term" value="F:DNA-binding transcription factor activity"/>
    <property type="evidence" value="ECO:0007669"/>
    <property type="project" value="InterPro"/>
</dbReference>
<dbReference type="GO" id="GO:0000976">
    <property type="term" value="F:transcription cis-regulatory region binding"/>
    <property type="evidence" value="ECO:0007669"/>
    <property type="project" value="TreeGrafter"/>
</dbReference>
<protein>
    <submittedName>
        <fullName evidence="6">LysR family transcriptional regulator</fullName>
    </submittedName>
</protein>
<evidence type="ECO:0000313" key="7">
    <source>
        <dbReference type="Proteomes" id="UP000004688"/>
    </source>
</evidence>
<dbReference type="PANTHER" id="PTHR30126:SF98">
    <property type="entry name" value="HTH-TYPE TRANSCRIPTIONAL ACTIVATOR BAUR"/>
    <property type="match status" value="1"/>
</dbReference>
<organism evidence="6 7">
    <name type="scientific">Octadecabacter arcticus 238</name>
    <dbReference type="NCBI Taxonomy" id="391616"/>
    <lineage>
        <taxon>Bacteria</taxon>
        <taxon>Pseudomonadati</taxon>
        <taxon>Pseudomonadota</taxon>
        <taxon>Alphaproteobacteria</taxon>
        <taxon>Rhodobacterales</taxon>
        <taxon>Roseobacteraceae</taxon>
        <taxon>Octadecabacter</taxon>
    </lineage>
</organism>
<dbReference type="STRING" id="391616.OA238_c21060"/>
<evidence type="ECO:0000256" key="3">
    <source>
        <dbReference type="ARBA" id="ARBA00023125"/>
    </source>
</evidence>
<dbReference type="Proteomes" id="UP000004688">
    <property type="component" value="Chromosome"/>
</dbReference>
<dbReference type="RefSeq" id="WP_015495298.1">
    <property type="nucleotide sequence ID" value="NC_020908.1"/>
</dbReference>
<dbReference type="OrthoDB" id="7506954at2"/>
<keyword evidence="4" id="KW-0804">Transcription</keyword>
<keyword evidence="3" id="KW-0238">DNA-binding</keyword>
<name>M9RP29_9RHOB</name>
<evidence type="ECO:0000256" key="2">
    <source>
        <dbReference type="ARBA" id="ARBA00023015"/>
    </source>
</evidence>